<feature type="domain" description="Prokaryotic-type class I peptide chain release factors" evidence="3">
    <location>
        <begin position="250"/>
        <end position="266"/>
    </location>
</feature>
<dbReference type="RefSeq" id="WP_099336841.1">
    <property type="nucleotide sequence ID" value="NZ_MKGN01000011.1"/>
</dbReference>
<feature type="non-terminal residue" evidence="4">
    <location>
        <position position="273"/>
    </location>
</feature>
<sequence length="273" mass="30987">MLESPIVEVRILNLEERLTLLKDNLRIDVKKEKINELVIMLANKSIWSNKNQVSCLNRDLSLLRIDGSILDNLLETFRGIKEVVRHTATNISHNETTSVTLVAINNELCVLDKKITQLEANLMFKNKTDRLGCYIDIQAGSGGIESQDWTSILLRMYLRWTSLHRFKTEVVHVLVGELNKPKSVTIKIQGAYAYGWLRTETGIHRLVRKSPFSSNGKRHTSFSSIYVYPEISDAINIYIVPSDLRIDTFRSSGAGGQHVNKTESAVRITHLPT</sequence>
<evidence type="ECO:0000256" key="1">
    <source>
        <dbReference type="ARBA" id="ARBA00010835"/>
    </source>
</evidence>
<organism evidence="4 5">
    <name type="scientific">Candidatus Tremblayella phenacoccinincola</name>
    <dbReference type="NCBI Taxonomy" id="1010676"/>
    <lineage>
        <taxon>Bacteria</taxon>
        <taxon>Pseudomonadati</taxon>
        <taxon>Pseudomonadota</taxon>
        <taxon>Betaproteobacteria</taxon>
        <taxon>Candidatus Tremblayella</taxon>
    </lineage>
</organism>
<dbReference type="Proteomes" id="UP000222818">
    <property type="component" value="Unassembled WGS sequence"/>
</dbReference>
<dbReference type="EMBL" id="MKGN01000011">
    <property type="protein sequence ID" value="PHN16282.1"/>
    <property type="molecule type" value="Genomic_DNA"/>
</dbReference>
<dbReference type="Gene3D" id="3.30.160.20">
    <property type="match status" value="1"/>
</dbReference>
<evidence type="ECO:0000313" key="5">
    <source>
        <dbReference type="Proteomes" id="UP000222818"/>
    </source>
</evidence>
<dbReference type="GO" id="GO:0005737">
    <property type="term" value="C:cytoplasm"/>
    <property type="evidence" value="ECO:0007669"/>
    <property type="project" value="UniProtKB-ARBA"/>
</dbReference>
<reference evidence="4 5" key="1">
    <citation type="journal article" date="2017" name="ISME J.">
        <title>Tremblaya phenacola PPER: an evolutionary beta-gammaproteobacterium collage.</title>
        <authorList>
            <person name="Gil R."/>
            <person name="Vargas-Chavez C."/>
            <person name="Lopez-Madrigal S."/>
            <person name="Santos-Garcia D."/>
            <person name="Latorre A."/>
            <person name="Moya A."/>
        </authorList>
    </citation>
    <scope>NUCLEOTIDE SEQUENCE [LARGE SCALE GENOMIC DNA]</scope>
    <source>
        <strain evidence="4 5">PPER</strain>
    </source>
</reference>
<proteinExistence type="inferred from homology"/>
<dbReference type="InterPro" id="IPR045853">
    <property type="entry name" value="Pep_chain_release_fac_I_sf"/>
</dbReference>
<dbReference type="Pfam" id="PF00472">
    <property type="entry name" value="RF-1"/>
    <property type="match status" value="1"/>
</dbReference>
<dbReference type="InterPro" id="IPR000352">
    <property type="entry name" value="Pep_chain_release_fac_I"/>
</dbReference>
<keyword evidence="5" id="KW-1185">Reference proteome</keyword>
<dbReference type="PROSITE" id="PS00745">
    <property type="entry name" value="RF_PROK_I"/>
    <property type="match status" value="1"/>
</dbReference>
<name>A0A2G0V757_9PROT</name>
<comment type="caution">
    <text evidence="4">The sequence shown here is derived from an EMBL/GenBank/DDBJ whole genome shotgun (WGS) entry which is preliminary data.</text>
</comment>
<gene>
    <name evidence="4" type="primary">prfB_A</name>
    <name evidence="4" type="ORF">TPPER_00100</name>
</gene>
<dbReference type="GO" id="GO:0003747">
    <property type="term" value="F:translation release factor activity"/>
    <property type="evidence" value="ECO:0007669"/>
    <property type="project" value="InterPro"/>
</dbReference>
<evidence type="ECO:0000259" key="3">
    <source>
        <dbReference type="PROSITE" id="PS00745"/>
    </source>
</evidence>
<dbReference type="Gene3D" id="3.30.70.1660">
    <property type="match status" value="1"/>
</dbReference>
<comment type="similarity">
    <text evidence="1">Belongs to the prokaryotic/mitochondrial release factor family.</text>
</comment>
<dbReference type="OrthoDB" id="9806673at2"/>
<dbReference type="SUPFAM" id="SSF75620">
    <property type="entry name" value="Release factor"/>
    <property type="match status" value="1"/>
</dbReference>
<evidence type="ECO:0000313" key="4">
    <source>
        <dbReference type="EMBL" id="PHN16282.1"/>
    </source>
</evidence>
<dbReference type="Pfam" id="PF03462">
    <property type="entry name" value="PCRF"/>
    <property type="match status" value="1"/>
</dbReference>
<accession>A0A2G0V757</accession>
<evidence type="ECO:0000256" key="2">
    <source>
        <dbReference type="ARBA" id="ARBA00022481"/>
    </source>
</evidence>
<protein>
    <submittedName>
        <fullName evidence="4">Peptide chain release factor 2</fullName>
    </submittedName>
</protein>
<keyword evidence="2" id="KW-0488">Methylation</keyword>
<dbReference type="AlphaFoldDB" id="A0A2G0V757"/>
<dbReference type="InterPro" id="IPR005139">
    <property type="entry name" value="PCRF"/>
</dbReference>
<dbReference type="PANTHER" id="PTHR43116:SF3">
    <property type="entry name" value="CLASS I PEPTIDE CHAIN RELEASE FACTOR"/>
    <property type="match status" value="1"/>
</dbReference>
<dbReference type="PANTHER" id="PTHR43116">
    <property type="entry name" value="PEPTIDE CHAIN RELEASE FACTOR 2"/>
    <property type="match status" value="1"/>
</dbReference>
<dbReference type="SMART" id="SM00937">
    <property type="entry name" value="PCRF"/>
    <property type="match status" value="1"/>
</dbReference>
<dbReference type="Gene3D" id="1.20.58.410">
    <property type="entry name" value="Release factor"/>
    <property type="match status" value="1"/>
</dbReference>